<dbReference type="AlphaFoldDB" id="A0A0M6ZG44"/>
<sequence>MRFLFKNLYVFVFAFLSMSMAVWVANGPERATRLVRPLVEDAVELKTLATGAYQEIRDFNWKVAYDEFEALFVTTIRLPSLVFEKLAERLDNFNEDLSRRADDTTPATSGSRPVINASQVQGAAIASAMP</sequence>
<keyword evidence="3" id="KW-1185">Reference proteome</keyword>
<keyword evidence="1" id="KW-0732">Signal</keyword>
<feature type="chain" id="PRO_5009787776" evidence="1">
    <location>
        <begin position="25"/>
        <end position="130"/>
    </location>
</feature>
<accession>A0A0M6ZG44</accession>
<evidence type="ECO:0000256" key="1">
    <source>
        <dbReference type="SAM" id="SignalP"/>
    </source>
</evidence>
<organism evidence="2 3">
    <name type="scientific">Roseibium album</name>
    <dbReference type="NCBI Taxonomy" id="311410"/>
    <lineage>
        <taxon>Bacteria</taxon>
        <taxon>Pseudomonadati</taxon>
        <taxon>Pseudomonadota</taxon>
        <taxon>Alphaproteobacteria</taxon>
        <taxon>Hyphomicrobiales</taxon>
        <taxon>Stappiaceae</taxon>
        <taxon>Roseibium</taxon>
    </lineage>
</organism>
<proteinExistence type="predicted"/>
<evidence type="ECO:0000313" key="3">
    <source>
        <dbReference type="Proteomes" id="UP000049983"/>
    </source>
</evidence>
<feature type="signal peptide" evidence="1">
    <location>
        <begin position="1"/>
        <end position="24"/>
    </location>
</feature>
<dbReference type="Proteomes" id="UP000049983">
    <property type="component" value="Unassembled WGS sequence"/>
</dbReference>
<dbReference type="EMBL" id="CXWC01000012">
    <property type="protein sequence ID" value="CTQ75424.1"/>
    <property type="molecule type" value="Genomic_DNA"/>
</dbReference>
<gene>
    <name evidence="2" type="ORF">LA5096_04372</name>
</gene>
<reference evidence="3" key="1">
    <citation type="submission" date="2015-07" db="EMBL/GenBank/DDBJ databases">
        <authorList>
            <person name="Rodrigo-Torres Lidia"/>
            <person name="Arahal R.David."/>
        </authorList>
    </citation>
    <scope>NUCLEOTIDE SEQUENCE [LARGE SCALE GENOMIC DNA]</scope>
    <source>
        <strain evidence="3">CECT 5096</strain>
    </source>
</reference>
<name>A0A0M6ZG44_9HYPH</name>
<evidence type="ECO:0000313" key="2">
    <source>
        <dbReference type="EMBL" id="CTQ75424.1"/>
    </source>
</evidence>
<protein>
    <submittedName>
        <fullName evidence="2">Uncharacterized protein</fullName>
    </submittedName>
</protein>